<comment type="caution">
    <text evidence="2">The sequence shown here is derived from an EMBL/GenBank/DDBJ whole genome shotgun (WGS) entry which is preliminary data.</text>
</comment>
<evidence type="ECO:0000256" key="1">
    <source>
        <dbReference type="SAM" id="MobiDB-lite"/>
    </source>
</evidence>
<evidence type="ECO:0000313" key="3">
    <source>
        <dbReference type="Proteomes" id="UP000290572"/>
    </source>
</evidence>
<feature type="region of interest" description="Disordered" evidence="1">
    <location>
        <begin position="109"/>
        <end position="150"/>
    </location>
</feature>
<feature type="compositionally biased region" description="Basic and acidic residues" evidence="1">
    <location>
        <begin position="46"/>
        <end position="59"/>
    </location>
</feature>
<feature type="compositionally biased region" description="Basic and acidic residues" evidence="1">
    <location>
        <begin position="112"/>
        <end position="127"/>
    </location>
</feature>
<name>A0A498NLS8_LABRO</name>
<accession>A0A498NLS8</accession>
<reference evidence="2 3" key="1">
    <citation type="submission" date="2018-03" db="EMBL/GenBank/DDBJ databases">
        <title>Draft genome sequence of Rohu Carp (Labeo rohita).</title>
        <authorList>
            <person name="Das P."/>
            <person name="Kushwaha B."/>
            <person name="Joshi C.G."/>
            <person name="Kumar D."/>
            <person name="Nagpure N.S."/>
            <person name="Sahoo L."/>
            <person name="Das S.P."/>
            <person name="Bit A."/>
            <person name="Patnaik S."/>
            <person name="Meher P.K."/>
            <person name="Jayasankar P."/>
            <person name="Koringa P.G."/>
            <person name="Patel N.V."/>
            <person name="Hinsu A.T."/>
            <person name="Kumar R."/>
            <person name="Pandey M."/>
            <person name="Agarwal S."/>
            <person name="Srivastava S."/>
            <person name="Singh M."/>
            <person name="Iquebal M.A."/>
            <person name="Jaiswal S."/>
            <person name="Angadi U.B."/>
            <person name="Kumar N."/>
            <person name="Raza M."/>
            <person name="Shah T.M."/>
            <person name="Rai A."/>
            <person name="Jena J.K."/>
        </authorList>
    </citation>
    <scope>NUCLEOTIDE SEQUENCE [LARGE SCALE GENOMIC DNA]</scope>
    <source>
        <strain evidence="2">DASCIFA01</strain>
        <tissue evidence="2">Testis</tissue>
    </source>
</reference>
<protein>
    <submittedName>
        <fullName evidence="2">Uncharacterized protein</fullName>
    </submittedName>
</protein>
<dbReference type="Proteomes" id="UP000290572">
    <property type="component" value="Unassembled WGS sequence"/>
</dbReference>
<keyword evidence="3" id="KW-1185">Reference proteome</keyword>
<dbReference type="AlphaFoldDB" id="A0A498NLS8"/>
<sequence length="188" mass="21457">MLDISFLPVESPDEEGSILYSVGESEDETCNSRSEFDVEDFDPADLEERTMRWVNRESENPQVQESENPQVQESESPIVQDSESLQVQESESCLDQDFVLEKVMKTDQFSLGKRDSSDQKQSEESSDRNLPQHGDEPSLTPFDIHTDGFLGSQQKTSEHQMLAWTDVPTVNHTNLSAFAWMGDYYHIL</sequence>
<feature type="region of interest" description="Disordered" evidence="1">
    <location>
        <begin position="23"/>
        <end position="91"/>
    </location>
</feature>
<dbReference type="EMBL" id="QBIY01011312">
    <property type="protein sequence ID" value="RXN32922.1"/>
    <property type="molecule type" value="Genomic_DNA"/>
</dbReference>
<proteinExistence type="predicted"/>
<gene>
    <name evidence="2" type="ORF">ROHU_015953</name>
</gene>
<evidence type="ECO:0000313" key="2">
    <source>
        <dbReference type="EMBL" id="RXN32922.1"/>
    </source>
</evidence>
<feature type="compositionally biased region" description="Polar residues" evidence="1">
    <location>
        <begin position="60"/>
        <end position="91"/>
    </location>
</feature>
<organism evidence="2 3">
    <name type="scientific">Labeo rohita</name>
    <name type="common">Indian major carp</name>
    <name type="synonym">Cyprinus rohita</name>
    <dbReference type="NCBI Taxonomy" id="84645"/>
    <lineage>
        <taxon>Eukaryota</taxon>
        <taxon>Metazoa</taxon>
        <taxon>Chordata</taxon>
        <taxon>Craniata</taxon>
        <taxon>Vertebrata</taxon>
        <taxon>Euteleostomi</taxon>
        <taxon>Actinopterygii</taxon>
        <taxon>Neopterygii</taxon>
        <taxon>Teleostei</taxon>
        <taxon>Ostariophysi</taxon>
        <taxon>Cypriniformes</taxon>
        <taxon>Cyprinidae</taxon>
        <taxon>Labeoninae</taxon>
        <taxon>Labeonini</taxon>
        <taxon>Labeo</taxon>
    </lineage>
</organism>